<evidence type="ECO:0000313" key="2">
    <source>
        <dbReference type="Proteomes" id="UP001396898"/>
    </source>
</evidence>
<accession>A0ABR1R4G7</accession>
<protein>
    <submittedName>
        <fullName evidence="1">Uncharacterized protein</fullName>
    </submittedName>
</protein>
<name>A0ABR1R4G7_9PEZI</name>
<proteinExistence type="predicted"/>
<dbReference type="EMBL" id="JAQQWI010000019">
    <property type="protein sequence ID" value="KAK7998993.1"/>
    <property type="molecule type" value="Genomic_DNA"/>
</dbReference>
<comment type="caution">
    <text evidence="1">The sequence shown here is derived from an EMBL/GenBank/DDBJ whole genome shotgun (WGS) entry which is preliminary data.</text>
</comment>
<keyword evidence="2" id="KW-1185">Reference proteome</keyword>
<dbReference type="Proteomes" id="UP001396898">
    <property type="component" value="Unassembled WGS sequence"/>
</dbReference>
<gene>
    <name evidence="1" type="ORF">PG991_014668</name>
</gene>
<organism evidence="1 2">
    <name type="scientific">Apiospora marii</name>
    <dbReference type="NCBI Taxonomy" id="335849"/>
    <lineage>
        <taxon>Eukaryota</taxon>
        <taxon>Fungi</taxon>
        <taxon>Dikarya</taxon>
        <taxon>Ascomycota</taxon>
        <taxon>Pezizomycotina</taxon>
        <taxon>Sordariomycetes</taxon>
        <taxon>Xylariomycetidae</taxon>
        <taxon>Amphisphaeriales</taxon>
        <taxon>Apiosporaceae</taxon>
        <taxon>Apiospora</taxon>
    </lineage>
</organism>
<evidence type="ECO:0000313" key="1">
    <source>
        <dbReference type="EMBL" id="KAK7998993.1"/>
    </source>
</evidence>
<sequence length="152" mass="16775">MKRKVYTVYEPPNGQSRVPMPIQTAAGFSHAKLVVLTRGDIDSGQGKVYHIWKDEDGGKSIGYLNDKQEGDKWPGLAPGEHPELVCTTTFTNDQIIAEGMPAFVVRGTTQDADWQKSEPSHPENGQLQSTLVKLRGLRVAVVKGDIRRQHAP</sequence>
<reference evidence="1 2" key="1">
    <citation type="submission" date="2023-01" db="EMBL/GenBank/DDBJ databases">
        <title>Analysis of 21 Apiospora genomes using comparative genomics revels a genus with tremendous synthesis potential of carbohydrate active enzymes and secondary metabolites.</title>
        <authorList>
            <person name="Sorensen T."/>
        </authorList>
    </citation>
    <scope>NUCLEOTIDE SEQUENCE [LARGE SCALE GENOMIC DNA]</scope>
    <source>
        <strain evidence="1 2">CBS 20057</strain>
    </source>
</reference>